<dbReference type="PIRSF" id="PIRSF000137">
    <property type="entry name" value="Alcohol_oxidase"/>
    <property type="match status" value="1"/>
</dbReference>
<evidence type="ECO:0000313" key="6">
    <source>
        <dbReference type="Proteomes" id="UP000813385"/>
    </source>
</evidence>
<dbReference type="SUPFAM" id="SSF54373">
    <property type="entry name" value="FAD-linked reductases, C-terminal domain"/>
    <property type="match status" value="1"/>
</dbReference>
<comment type="cofactor">
    <cofactor evidence="3">
        <name>FAD</name>
        <dbReference type="ChEBI" id="CHEBI:57692"/>
    </cofactor>
</comment>
<feature type="binding site" evidence="3">
    <location>
        <position position="224"/>
    </location>
    <ligand>
        <name>FAD</name>
        <dbReference type="ChEBI" id="CHEBI:57692"/>
    </ligand>
</feature>
<evidence type="ECO:0000256" key="2">
    <source>
        <dbReference type="PIRSR" id="PIRSR000137-1"/>
    </source>
</evidence>
<dbReference type="InterPro" id="IPR012132">
    <property type="entry name" value="GMC_OxRdtase"/>
</dbReference>
<comment type="caution">
    <text evidence="5">The sequence shown here is derived from an EMBL/GenBank/DDBJ whole genome shotgun (WGS) entry which is preliminary data.</text>
</comment>
<feature type="active site" description="Proton acceptor" evidence="2">
    <location>
        <position position="534"/>
    </location>
</feature>
<dbReference type="EMBL" id="JAGPXD010000001">
    <property type="protein sequence ID" value="KAH7376836.1"/>
    <property type="molecule type" value="Genomic_DNA"/>
</dbReference>
<keyword evidence="3" id="KW-0274">FAD</keyword>
<evidence type="ECO:0000256" key="3">
    <source>
        <dbReference type="PIRSR" id="PIRSR000137-2"/>
    </source>
</evidence>
<protein>
    <recommendedName>
        <fullName evidence="4">Glucose-methanol-choline oxidoreductase N-terminal domain-containing protein</fullName>
    </recommendedName>
</protein>
<keyword evidence="3" id="KW-0285">Flavoprotein</keyword>
<dbReference type="PANTHER" id="PTHR11552">
    <property type="entry name" value="GLUCOSE-METHANOL-CHOLINE GMC OXIDOREDUCTASE"/>
    <property type="match status" value="1"/>
</dbReference>
<comment type="similarity">
    <text evidence="1">Belongs to the GMC oxidoreductase family.</text>
</comment>
<dbReference type="PANTHER" id="PTHR11552:SF123">
    <property type="entry name" value="GMC OXIDOREDUCTASE (AFU_ORTHOLOGUE AFUA_2G01770)-RELATED"/>
    <property type="match status" value="1"/>
</dbReference>
<evidence type="ECO:0000259" key="4">
    <source>
        <dbReference type="PROSITE" id="PS00624"/>
    </source>
</evidence>
<dbReference type="Gene3D" id="3.30.560.10">
    <property type="entry name" value="Glucose Oxidase, domain 3"/>
    <property type="match status" value="1"/>
</dbReference>
<sequence length="555" mass="59922">MAATDIIWDYVVVGAGVAGSVLASRLRQYDQSLNILLLEAGSDTRSREDILYANANPVGGDLDWNFKTEPIPGFQNRETVIGQGKGLGGSAAINMAGWVRGSAHEYDDWADMVGDDRWRFNNQLPYMKMSETWPTKENSDVHGYSGPIQVATSKSTGRDFPLRDALAQKGLESIGIKPLPHLDGFSGDNLGYATSVEARVVGKRQIPTAAYPMDGVTILVDTLVEKILSEPGVNGTGLRATGVLLASGEEVKAKNVISCAGAFQSPKLLMLSGIGAKKELEAHDIEVKVDLPEVGKNLGDHLVFFQFWKLRNPEKGYALGSSNPLFQQPQFGMGIPIDWVTCATVGKEKLSEAISKDEGATPTASHRLLKHDRSFNELLVIYLAFSPANPVIPMDGSHLNTAVISLLPTSRGSIGLRSAKASDPPVISPNYLDTEVDRYVYRDGLRSMAKLMLDTEFGKEYIEGETAPDNVDPIRLDSSDEYLDERIANGAVTSWHPHGGCSMGKVVDSGLKVSGFENLYVVDSSVIPVALSTHLMAPVYALAEQAAAILSGKEQ</sequence>
<dbReference type="InterPro" id="IPR036188">
    <property type="entry name" value="FAD/NAD-bd_sf"/>
</dbReference>
<dbReference type="InterPro" id="IPR000172">
    <property type="entry name" value="GMC_OxRdtase_N"/>
</dbReference>
<dbReference type="PROSITE" id="PS00624">
    <property type="entry name" value="GMC_OXRED_2"/>
    <property type="match status" value="1"/>
</dbReference>
<dbReference type="Pfam" id="PF05199">
    <property type="entry name" value="GMC_oxred_C"/>
    <property type="match status" value="1"/>
</dbReference>
<proteinExistence type="inferred from homology"/>
<dbReference type="GO" id="GO:0050660">
    <property type="term" value="F:flavin adenine dinucleotide binding"/>
    <property type="evidence" value="ECO:0007669"/>
    <property type="project" value="InterPro"/>
</dbReference>
<evidence type="ECO:0000313" key="5">
    <source>
        <dbReference type="EMBL" id="KAH7376836.1"/>
    </source>
</evidence>
<name>A0A8K0TV25_9PEZI</name>
<dbReference type="Proteomes" id="UP000813385">
    <property type="component" value="Unassembled WGS sequence"/>
</dbReference>
<dbReference type="Gene3D" id="3.50.50.60">
    <property type="entry name" value="FAD/NAD(P)-binding domain"/>
    <property type="match status" value="1"/>
</dbReference>
<keyword evidence="6" id="KW-1185">Reference proteome</keyword>
<gene>
    <name evidence="5" type="ORF">B0T11DRAFT_309375</name>
</gene>
<feature type="domain" description="Glucose-methanol-choline oxidoreductase N-terminal" evidence="4">
    <location>
        <begin position="261"/>
        <end position="275"/>
    </location>
</feature>
<evidence type="ECO:0000256" key="1">
    <source>
        <dbReference type="ARBA" id="ARBA00010790"/>
    </source>
</evidence>
<accession>A0A8K0TV25</accession>
<reference evidence="5" key="1">
    <citation type="journal article" date="2021" name="Nat. Commun.">
        <title>Genetic determinants of endophytism in the Arabidopsis root mycobiome.</title>
        <authorList>
            <person name="Mesny F."/>
            <person name="Miyauchi S."/>
            <person name="Thiergart T."/>
            <person name="Pickel B."/>
            <person name="Atanasova L."/>
            <person name="Karlsson M."/>
            <person name="Huettel B."/>
            <person name="Barry K.W."/>
            <person name="Haridas S."/>
            <person name="Chen C."/>
            <person name="Bauer D."/>
            <person name="Andreopoulos W."/>
            <person name="Pangilinan J."/>
            <person name="LaButti K."/>
            <person name="Riley R."/>
            <person name="Lipzen A."/>
            <person name="Clum A."/>
            <person name="Drula E."/>
            <person name="Henrissat B."/>
            <person name="Kohler A."/>
            <person name="Grigoriev I.V."/>
            <person name="Martin F.M."/>
            <person name="Hacquard S."/>
        </authorList>
    </citation>
    <scope>NUCLEOTIDE SEQUENCE</scope>
    <source>
        <strain evidence="5">MPI-CAGE-AT-0016</strain>
    </source>
</reference>
<dbReference type="OrthoDB" id="269227at2759"/>
<dbReference type="GO" id="GO:0016614">
    <property type="term" value="F:oxidoreductase activity, acting on CH-OH group of donors"/>
    <property type="evidence" value="ECO:0007669"/>
    <property type="project" value="InterPro"/>
</dbReference>
<dbReference type="Pfam" id="PF00732">
    <property type="entry name" value="GMC_oxred_N"/>
    <property type="match status" value="1"/>
</dbReference>
<feature type="binding site" evidence="3">
    <location>
        <begin position="495"/>
        <end position="496"/>
    </location>
    <ligand>
        <name>FAD</name>
        <dbReference type="ChEBI" id="CHEBI:57692"/>
    </ligand>
</feature>
<dbReference type="AlphaFoldDB" id="A0A8K0TV25"/>
<dbReference type="InterPro" id="IPR007867">
    <property type="entry name" value="GMC_OxRtase_C"/>
</dbReference>
<dbReference type="SUPFAM" id="SSF51905">
    <property type="entry name" value="FAD/NAD(P)-binding domain"/>
    <property type="match status" value="1"/>
</dbReference>
<feature type="active site" description="Proton donor" evidence="2">
    <location>
        <position position="496"/>
    </location>
</feature>
<organism evidence="5 6">
    <name type="scientific">Plectosphaerella cucumerina</name>
    <dbReference type="NCBI Taxonomy" id="40658"/>
    <lineage>
        <taxon>Eukaryota</taxon>
        <taxon>Fungi</taxon>
        <taxon>Dikarya</taxon>
        <taxon>Ascomycota</taxon>
        <taxon>Pezizomycotina</taxon>
        <taxon>Sordariomycetes</taxon>
        <taxon>Hypocreomycetidae</taxon>
        <taxon>Glomerellales</taxon>
        <taxon>Plectosphaerellaceae</taxon>
        <taxon>Plectosphaerella</taxon>
    </lineage>
</organism>